<dbReference type="RefSeq" id="WP_010839086.1">
    <property type="nucleotide sequence ID" value="NZ_QRCM01000001.1"/>
</dbReference>
<evidence type="ECO:0000256" key="8">
    <source>
        <dbReference type="RuleBase" id="RU364100"/>
    </source>
</evidence>
<organism evidence="9 10">
    <name type="scientific">Rhodococcus rhodnii</name>
    <dbReference type="NCBI Taxonomy" id="38312"/>
    <lineage>
        <taxon>Bacteria</taxon>
        <taxon>Bacillati</taxon>
        <taxon>Actinomycetota</taxon>
        <taxon>Actinomycetes</taxon>
        <taxon>Mycobacteriales</taxon>
        <taxon>Nocardiaceae</taxon>
        <taxon>Rhodococcus</taxon>
    </lineage>
</organism>
<keyword evidence="7" id="KW-0456">Lyase</keyword>
<comment type="similarity">
    <text evidence="1 8">Belongs to the SOS response-associated peptidase family.</text>
</comment>
<dbReference type="PANTHER" id="PTHR13604">
    <property type="entry name" value="DC12-RELATED"/>
    <property type="match status" value="1"/>
</dbReference>
<evidence type="ECO:0000256" key="3">
    <source>
        <dbReference type="ARBA" id="ARBA00022763"/>
    </source>
</evidence>
<evidence type="ECO:0000256" key="1">
    <source>
        <dbReference type="ARBA" id="ARBA00008136"/>
    </source>
</evidence>
<name>A0A6P2CL46_9NOCA</name>
<dbReference type="GO" id="GO:0008233">
    <property type="term" value="F:peptidase activity"/>
    <property type="evidence" value="ECO:0007669"/>
    <property type="project" value="UniProtKB-KW"/>
</dbReference>
<evidence type="ECO:0000313" key="9">
    <source>
        <dbReference type="EMBL" id="TXG91886.1"/>
    </source>
</evidence>
<dbReference type="Gene3D" id="3.90.1680.10">
    <property type="entry name" value="SOS response associated peptidase-like"/>
    <property type="match status" value="1"/>
</dbReference>
<dbReference type="SUPFAM" id="SSF143081">
    <property type="entry name" value="BB1717-like"/>
    <property type="match status" value="1"/>
</dbReference>
<evidence type="ECO:0000256" key="6">
    <source>
        <dbReference type="ARBA" id="ARBA00023125"/>
    </source>
</evidence>
<dbReference type="AlphaFoldDB" id="A0A6P2CL46"/>
<dbReference type="EC" id="3.4.-.-" evidence="8"/>
<gene>
    <name evidence="9" type="ORF">DW322_18980</name>
</gene>
<keyword evidence="5" id="KW-0190">Covalent protein-DNA linkage</keyword>
<dbReference type="InterPro" id="IPR036590">
    <property type="entry name" value="SRAP-like"/>
</dbReference>
<keyword evidence="2 8" id="KW-0645">Protease</keyword>
<dbReference type="GO" id="GO:0106300">
    <property type="term" value="P:protein-DNA covalent cross-linking repair"/>
    <property type="evidence" value="ECO:0007669"/>
    <property type="project" value="InterPro"/>
</dbReference>
<evidence type="ECO:0000256" key="4">
    <source>
        <dbReference type="ARBA" id="ARBA00022801"/>
    </source>
</evidence>
<sequence>MCGRYASTTSDKELGEIFEIARTVGESSGPSFNVAPTQPVRIVLDDVRGRDEPERELRTVRWGLVPSWAKDVKIGNRLINARSESITEKPAFRRAALKRRCVLPADGYFEWEKREDPETGKTVKVPYFLHGDGVLAMAGLYELWPDPDKAEDDPDRWLWTATILTTNATDSLGHIHDRSPVLLPPDFVEHWLDPTIDDREQVEAMLASIPEPRLTPYEVSTAVNSPRNNDPHLLDPVE</sequence>
<accession>A0A6P2CL46</accession>
<dbReference type="InterPro" id="IPR003738">
    <property type="entry name" value="SRAP"/>
</dbReference>
<dbReference type="PANTHER" id="PTHR13604:SF0">
    <property type="entry name" value="ABASIC SITE PROCESSING PROTEIN HMCES"/>
    <property type="match status" value="1"/>
</dbReference>
<evidence type="ECO:0000313" key="10">
    <source>
        <dbReference type="Proteomes" id="UP000471120"/>
    </source>
</evidence>
<proteinExistence type="inferred from homology"/>
<evidence type="ECO:0000256" key="7">
    <source>
        <dbReference type="ARBA" id="ARBA00023239"/>
    </source>
</evidence>
<reference evidence="9 10" key="1">
    <citation type="submission" date="2018-07" db="EMBL/GenBank/DDBJ databases">
        <title>Genome sequence of Rhodococcus rhodnii ATCC 35071 from Rhodnius prolixus.</title>
        <authorList>
            <person name="Patel V."/>
            <person name="Vogel K.J."/>
        </authorList>
    </citation>
    <scope>NUCLEOTIDE SEQUENCE [LARGE SCALE GENOMIC DNA]</scope>
    <source>
        <strain evidence="9 10">ATCC 35071</strain>
    </source>
</reference>
<keyword evidence="4 8" id="KW-0378">Hydrolase</keyword>
<dbReference type="GO" id="GO:0016829">
    <property type="term" value="F:lyase activity"/>
    <property type="evidence" value="ECO:0007669"/>
    <property type="project" value="UniProtKB-KW"/>
</dbReference>
<evidence type="ECO:0000256" key="2">
    <source>
        <dbReference type="ARBA" id="ARBA00022670"/>
    </source>
</evidence>
<dbReference type="GO" id="GO:0003697">
    <property type="term" value="F:single-stranded DNA binding"/>
    <property type="evidence" value="ECO:0007669"/>
    <property type="project" value="InterPro"/>
</dbReference>
<keyword evidence="6" id="KW-0238">DNA-binding</keyword>
<evidence type="ECO:0000256" key="5">
    <source>
        <dbReference type="ARBA" id="ARBA00023124"/>
    </source>
</evidence>
<dbReference type="Proteomes" id="UP000471120">
    <property type="component" value="Unassembled WGS sequence"/>
</dbReference>
<dbReference type="GO" id="GO:0006508">
    <property type="term" value="P:proteolysis"/>
    <property type="evidence" value="ECO:0007669"/>
    <property type="project" value="UniProtKB-KW"/>
</dbReference>
<dbReference type="Pfam" id="PF02586">
    <property type="entry name" value="SRAP"/>
    <property type="match status" value="1"/>
</dbReference>
<dbReference type="EMBL" id="QRCM01000001">
    <property type="protein sequence ID" value="TXG91886.1"/>
    <property type="molecule type" value="Genomic_DNA"/>
</dbReference>
<comment type="caution">
    <text evidence="9">The sequence shown here is derived from an EMBL/GenBank/DDBJ whole genome shotgun (WGS) entry which is preliminary data.</text>
</comment>
<keyword evidence="3" id="KW-0227">DNA damage</keyword>
<protein>
    <recommendedName>
        <fullName evidence="8">Abasic site processing protein</fullName>
        <ecNumber evidence="8">3.4.-.-</ecNumber>
    </recommendedName>
</protein>